<dbReference type="InterPro" id="IPR000524">
    <property type="entry name" value="Tscrpt_reg_HTH_GntR"/>
</dbReference>
<dbReference type="GO" id="GO:0003677">
    <property type="term" value="F:DNA binding"/>
    <property type="evidence" value="ECO:0007669"/>
    <property type="project" value="UniProtKB-KW"/>
</dbReference>
<comment type="caution">
    <text evidence="5">The sequence shown here is derived from an EMBL/GenBank/DDBJ whole genome shotgun (WGS) entry which is preliminary data.</text>
</comment>
<proteinExistence type="predicted"/>
<dbReference type="CDD" id="cd07377">
    <property type="entry name" value="WHTH_GntR"/>
    <property type="match status" value="1"/>
</dbReference>
<evidence type="ECO:0000313" key="5">
    <source>
        <dbReference type="EMBL" id="OCS89075.1"/>
    </source>
</evidence>
<keyword evidence="6" id="KW-1185">Reference proteome</keyword>
<evidence type="ECO:0000256" key="3">
    <source>
        <dbReference type="ARBA" id="ARBA00023163"/>
    </source>
</evidence>
<dbReference type="GO" id="GO:0003700">
    <property type="term" value="F:DNA-binding transcription factor activity"/>
    <property type="evidence" value="ECO:0007669"/>
    <property type="project" value="InterPro"/>
</dbReference>
<feature type="domain" description="HTH gntR-type" evidence="4">
    <location>
        <begin position="10"/>
        <end position="78"/>
    </location>
</feature>
<dbReference type="OrthoDB" id="9801546at2"/>
<dbReference type="PANTHER" id="PTHR38445:SF7">
    <property type="entry name" value="GNTR-FAMILY TRANSCRIPTIONAL REGULATOR"/>
    <property type="match status" value="1"/>
</dbReference>
<dbReference type="Pfam" id="PF00392">
    <property type="entry name" value="GntR"/>
    <property type="match status" value="1"/>
</dbReference>
<dbReference type="RefSeq" id="WP_066465419.1">
    <property type="nucleotide sequence ID" value="NZ_MATO01000046.1"/>
</dbReference>
<keyword evidence="1" id="KW-0805">Transcription regulation</keyword>
<reference evidence="5 6" key="1">
    <citation type="submission" date="2016-07" db="EMBL/GenBank/DDBJ databases">
        <title>Caryophanon latum genome sequencing.</title>
        <authorList>
            <person name="Verma A."/>
            <person name="Pal Y."/>
            <person name="Krishnamurthi S."/>
        </authorList>
    </citation>
    <scope>NUCLEOTIDE SEQUENCE [LARGE SCALE GENOMIC DNA]</scope>
    <source>
        <strain evidence="5 6">DSM 14151</strain>
    </source>
</reference>
<protein>
    <submittedName>
        <fullName evidence="5">GntR family transcriptional regulator</fullName>
    </submittedName>
</protein>
<evidence type="ECO:0000313" key="6">
    <source>
        <dbReference type="Proteomes" id="UP000093482"/>
    </source>
</evidence>
<name>A0A1C0YPI2_9BACL</name>
<dbReference type="EMBL" id="MATO01000046">
    <property type="protein sequence ID" value="OCS89075.1"/>
    <property type="molecule type" value="Genomic_DNA"/>
</dbReference>
<dbReference type="InterPro" id="IPR036390">
    <property type="entry name" value="WH_DNA-bd_sf"/>
</dbReference>
<dbReference type="PROSITE" id="PS50949">
    <property type="entry name" value="HTH_GNTR"/>
    <property type="match status" value="1"/>
</dbReference>
<evidence type="ECO:0000256" key="1">
    <source>
        <dbReference type="ARBA" id="ARBA00023015"/>
    </source>
</evidence>
<keyword evidence="3" id="KW-0804">Transcription</keyword>
<evidence type="ECO:0000256" key="2">
    <source>
        <dbReference type="ARBA" id="ARBA00023125"/>
    </source>
</evidence>
<dbReference type="Gene3D" id="1.10.10.10">
    <property type="entry name" value="Winged helix-like DNA-binding domain superfamily/Winged helix DNA-binding domain"/>
    <property type="match status" value="1"/>
</dbReference>
<dbReference type="SUPFAM" id="SSF46785">
    <property type="entry name" value="Winged helix' DNA-binding domain"/>
    <property type="match status" value="1"/>
</dbReference>
<keyword evidence="2" id="KW-0238">DNA-binding</keyword>
<dbReference type="Proteomes" id="UP000093482">
    <property type="component" value="Unassembled WGS sequence"/>
</dbReference>
<gene>
    <name evidence="5" type="ORF">A6K76_13125</name>
</gene>
<dbReference type="InterPro" id="IPR036388">
    <property type="entry name" value="WH-like_DNA-bd_sf"/>
</dbReference>
<evidence type="ECO:0000259" key="4">
    <source>
        <dbReference type="PROSITE" id="PS50949"/>
    </source>
</evidence>
<dbReference type="AlphaFoldDB" id="A0A1C0YPI2"/>
<organism evidence="5 6">
    <name type="scientific">Caryophanon latum</name>
    <dbReference type="NCBI Taxonomy" id="33977"/>
    <lineage>
        <taxon>Bacteria</taxon>
        <taxon>Bacillati</taxon>
        <taxon>Bacillota</taxon>
        <taxon>Bacilli</taxon>
        <taxon>Bacillales</taxon>
        <taxon>Caryophanaceae</taxon>
        <taxon>Caryophanon</taxon>
    </lineage>
</organism>
<sequence>MIQLDNKSDLPIYEQITAQLKQAILRNELRPGDALPSIRALATMLHISVMTTKRAYADLERDGFIETIRGKGSYVTSQHPDLLREQFLQQAEALFTQGIQIAASAKLSKQDILGVFELLLEEEFYE</sequence>
<dbReference type="SMART" id="SM00345">
    <property type="entry name" value="HTH_GNTR"/>
    <property type="match status" value="1"/>
</dbReference>
<dbReference type="PANTHER" id="PTHR38445">
    <property type="entry name" value="HTH-TYPE TRANSCRIPTIONAL REPRESSOR YTRA"/>
    <property type="match status" value="1"/>
</dbReference>
<accession>A0A1C0YPI2</accession>